<reference evidence="2 3" key="1">
    <citation type="journal article" date="2018" name="Syst. Appl. Microbiol.">
        <title>Agrobacterium rosae sp. nov., isolated from galls on different agricultural crops.</title>
        <authorList>
            <person name="Kuzmanovic N."/>
            <person name="Pulawska J."/>
            <person name="Smalla K."/>
            <person name="Nesme X."/>
        </authorList>
    </citation>
    <scope>NUCLEOTIDE SEQUENCE [LARGE SCALE GENOMIC DNA]</scope>
    <source>
        <strain evidence="2 3">NCPPB 1650</strain>
    </source>
</reference>
<evidence type="ECO:0000256" key="1">
    <source>
        <dbReference type="SAM" id="Phobius"/>
    </source>
</evidence>
<name>A0AAE5RTZ7_9HYPH</name>
<gene>
    <name evidence="2" type="ORF">CPJ18_24290</name>
</gene>
<dbReference type="AlphaFoldDB" id="A0AAE5RTZ7"/>
<keyword evidence="1" id="KW-0812">Transmembrane</keyword>
<feature type="transmembrane region" description="Helical" evidence="1">
    <location>
        <begin position="38"/>
        <end position="65"/>
    </location>
</feature>
<dbReference type="Proteomes" id="UP000237447">
    <property type="component" value="Unassembled WGS sequence"/>
</dbReference>
<evidence type="ECO:0000313" key="3">
    <source>
        <dbReference type="Proteomes" id="UP000237447"/>
    </source>
</evidence>
<proteinExistence type="predicted"/>
<protein>
    <submittedName>
        <fullName evidence="2">Uncharacterized protein</fullName>
    </submittedName>
</protein>
<keyword evidence="1" id="KW-1133">Transmembrane helix</keyword>
<organism evidence="2 3">
    <name type="scientific">Agrobacterium rosae</name>
    <dbReference type="NCBI Taxonomy" id="1972867"/>
    <lineage>
        <taxon>Bacteria</taxon>
        <taxon>Pseudomonadati</taxon>
        <taxon>Pseudomonadota</taxon>
        <taxon>Alphaproteobacteria</taxon>
        <taxon>Hyphomicrobiales</taxon>
        <taxon>Rhizobiaceae</taxon>
        <taxon>Rhizobium/Agrobacterium group</taxon>
        <taxon>Agrobacterium</taxon>
    </lineage>
</organism>
<sequence length="83" mass="9268">MKHRAEIKCYKVRITAEIKLAILRIRTPTGFTADRDNAFIVGILLLRVILVAIVAVSAILSVAMYSLAGRIETGQFAITRIRR</sequence>
<comment type="caution">
    <text evidence="2">The sequence shown here is derived from an EMBL/GenBank/DDBJ whole genome shotgun (WGS) entry which is preliminary data.</text>
</comment>
<keyword evidence="1" id="KW-0472">Membrane</keyword>
<dbReference type="EMBL" id="NXEJ01000012">
    <property type="protein sequence ID" value="POO49071.1"/>
    <property type="molecule type" value="Genomic_DNA"/>
</dbReference>
<evidence type="ECO:0000313" key="2">
    <source>
        <dbReference type="EMBL" id="POO49071.1"/>
    </source>
</evidence>
<accession>A0AAE5RTZ7</accession>